<keyword evidence="1" id="KW-1185">Reference proteome</keyword>
<dbReference type="AlphaFoldDB" id="A0A915ENZ6"/>
<evidence type="ECO:0000313" key="1">
    <source>
        <dbReference type="Proteomes" id="UP000887574"/>
    </source>
</evidence>
<organism evidence="1 2">
    <name type="scientific">Ditylenchus dipsaci</name>
    <dbReference type="NCBI Taxonomy" id="166011"/>
    <lineage>
        <taxon>Eukaryota</taxon>
        <taxon>Metazoa</taxon>
        <taxon>Ecdysozoa</taxon>
        <taxon>Nematoda</taxon>
        <taxon>Chromadorea</taxon>
        <taxon>Rhabditida</taxon>
        <taxon>Tylenchina</taxon>
        <taxon>Tylenchomorpha</taxon>
        <taxon>Sphaerularioidea</taxon>
        <taxon>Anguinidae</taxon>
        <taxon>Anguininae</taxon>
        <taxon>Ditylenchus</taxon>
    </lineage>
</organism>
<sequence>MEPHVLNNVSVPLEIARRLTQDKLLDDLNLSYKDTENDLQKSEIYLAKINCSICTFIFCKMCFVTKLSVKYLIQSHNFLISATVLIYQNMVPEKLFLY</sequence>
<proteinExistence type="predicted"/>
<accession>A0A915ENZ6</accession>
<dbReference type="Proteomes" id="UP000887574">
    <property type="component" value="Unplaced"/>
</dbReference>
<evidence type="ECO:0000313" key="2">
    <source>
        <dbReference type="WBParaSite" id="jg7936"/>
    </source>
</evidence>
<name>A0A915ENZ6_9BILA</name>
<reference evidence="2" key="1">
    <citation type="submission" date="2022-11" db="UniProtKB">
        <authorList>
            <consortium name="WormBaseParasite"/>
        </authorList>
    </citation>
    <scope>IDENTIFICATION</scope>
</reference>
<dbReference type="WBParaSite" id="jg7936">
    <property type="protein sequence ID" value="jg7936"/>
    <property type="gene ID" value="jg7936"/>
</dbReference>
<protein>
    <submittedName>
        <fullName evidence="2">Uncharacterized protein</fullName>
    </submittedName>
</protein>